<dbReference type="PATRIC" id="fig|1339280.3.peg.3748"/>
<dbReference type="GO" id="GO:0008483">
    <property type="term" value="F:transaminase activity"/>
    <property type="evidence" value="ECO:0007669"/>
    <property type="project" value="UniProtKB-KW"/>
</dbReference>
<dbReference type="Pfam" id="PF01041">
    <property type="entry name" value="DegT_DnrJ_EryC1"/>
    <property type="match status" value="1"/>
</dbReference>
<comment type="similarity">
    <text evidence="1 4">Belongs to the DegT/DnrJ/EryC1 family.</text>
</comment>
<dbReference type="Proteomes" id="UP000022272">
    <property type="component" value="Unassembled WGS sequence"/>
</dbReference>
<dbReference type="CDD" id="cd00616">
    <property type="entry name" value="AHBA_syn"/>
    <property type="match status" value="1"/>
</dbReference>
<feature type="modified residue" description="N6-(pyridoxal phosphate)lysine" evidence="3">
    <location>
        <position position="177"/>
    </location>
</feature>
<dbReference type="SUPFAM" id="SSF53383">
    <property type="entry name" value="PLP-dependent transferases"/>
    <property type="match status" value="1"/>
</dbReference>
<comment type="caution">
    <text evidence="5">The sequence shown here is derived from an EMBL/GenBank/DDBJ whole genome shotgun (WGS) entry which is preliminary data.</text>
</comment>
<evidence type="ECO:0000313" key="5">
    <source>
        <dbReference type="EMBL" id="EXZ42896.1"/>
    </source>
</evidence>
<keyword evidence="3 4" id="KW-0663">Pyridoxal phosphate</keyword>
<name>A0A016BQT9_BACFG</name>
<dbReference type="InterPro" id="IPR015422">
    <property type="entry name" value="PyrdxlP-dep_Trfase_small"/>
</dbReference>
<evidence type="ECO:0000256" key="3">
    <source>
        <dbReference type="PIRSR" id="PIRSR000390-2"/>
    </source>
</evidence>
<evidence type="ECO:0000313" key="6">
    <source>
        <dbReference type="Proteomes" id="UP000022272"/>
    </source>
</evidence>
<reference evidence="5 6" key="1">
    <citation type="submission" date="2014-02" db="EMBL/GenBank/DDBJ databases">
        <authorList>
            <person name="Sears C."/>
            <person name="Carroll K."/>
            <person name="Sack B.R."/>
            <person name="Qadri F."/>
            <person name="Myers L.L."/>
            <person name="Chung G.-T."/>
            <person name="Escheverria P."/>
            <person name="Fraser C.M."/>
            <person name="Sadzewicz L."/>
            <person name="Shefchek K.A."/>
            <person name="Tallon L."/>
            <person name="Das S.P."/>
            <person name="Daugherty S."/>
            <person name="Mongodin E.F."/>
        </authorList>
    </citation>
    <scope>NUCLEOTIDE SEQUENCE [LARGE SCALE GENOMIC DNA]</scope>
    <source>
        <strain evidence="5 6">2-F-2 #4</strain>
    </source>
</reference>
<evidence type="ECO:0000256" key="4">
    <source>
        <dbReference type="RuleBase" id="RU004508"/>
    </source>
</evidence>
<accession>A0A016BQT9</accession>
<gene>
    <name evidence="5" type="ORF">M076_3910</name>
</gene>
<dbReference type="InterPro" id="IPR015424">
    <property type="entry name" value="PyrdxlP-dep_Trfase"/>
</dbReference>
<dbReference type="PIRSF" id="PIRSF000390">
    <property type="entry name" value="PLP_StrS"/>
    <property type="match status" value="1"/>
</dbReference>
<evidence type="ECO:0000256" key="2">
    <source>
        <dbReference type="PIRSR" id="PIRSR000390-1"/>
    </source>
</evidence>
<dbReference type="EMBL" id="JGDM01000084">
    <property type="protein sequence ID" value="EXZ42896.1"/>
    <property type="molecule type" value="Genomic_DNA"/>
</dbReference>
<evidence type="ECO:0000256" key="1">
    <source>
        <dbReference type="ARBA" id="ARBA00037999"/>
    </source>
</evidence>
<keyword evidence="5" id="KW-0032">Aminotransferase</keyword>
<dbReference type="AlphaFoldDB" id="A0A016BQT9"/>
<keyword evidence="5" id="KW-0808">Transferase</keyword>
<dbReference type="PANTHER" id="PTHR30244">
    <property type="entry name" value="TRANSAMINASE"/>
    <property type="match status" value="1"/>
</dbReference>
<sequence>MERISQLERDYVNQVLDNAFATSLNSVFNNRLEAAFAKKFNQAYAIGHCNGTATLHTAVAALGLKSGDEVVVPALTMTSTSFGVLHNGSIPVFADSDLDTFEISAESIEKVITPKTKAVMTVSLFGLAPDYDKILDICKRYNLYLIEDNAECYLGKYKGKYVGEFGDFSSFSFQASKHLTAGEGGMLLCNKEELADNARRFNCLGYAGVSARQGKITRNDIQDPQYSRHISLGFNYRMSELQAACALGQLERVDELVGKRIEVARIFDEAIKNQQLLKRQAEPEGYVNSYWSYSMVLDTDCPEKDWYAFRDLFQANGGDGYYAAWKLSYNEPLFQNEIQYMPGVWQKYDADLCPNAEYLQKRMVQLKTNYWNLDEAKKQAEVLHKTIEQFTR</sequence>
<organism evidence="5 6">
    <name type="scientific">Bacteroides fragilis str. 2-F-2 #4</name>
    <dbReference type="NCBI Taxonomy" id="1339280"/>
    <lineage>
        <taxon>Bacteria</taxon>
        <taxon>Pseudomonadati</taxon>
        <taxon>Bacteroidota</taxon>
        <taxon>Bacteroidia</taxon>
        <taxon>Bacteroidales</taxon>
        <taxon>Bacteroidaceae</taxon>
        <taxon>Bacteroides</taxon>
    </lineage>
</organism>
<dbReference type="InterPro" id="IPR000653">
    <property type="entry name" value="DegT/StrS_aminotransferase"/>
</dbReference>
<dbReference type="GO" id="GO:0030170">
    <property type="term" value="F:pyridoxal phosphate binding"/>
    <property type="evidence" value="ECO:0007669"/>
    <property type="project" value="TreeGrafter"/>
</dbReference>
<dbReference type="Gene3D" id="3.90.1150.10">
    <property type="entry name" value="Aspartate Aminotransferase, domain 1"/>
    <property type="match status" value="1"/>
</dbReference>
<dbReference type="InterPro" id="IPR015421">
    <property type="entry name" value="PyrdxlP-dep_Trfase_major"/>
</dbReference>
<feature type="active site" description="Proton acceptor" evidence="2">
    <location>
        <position position="177"/>
    </location>
</feature>
<proteinExistence type="inferred from homology"/>
<protein>
    <submittedName>
        <fullName evidence="5">DegT/DnrJ/EryC1/StrS aminotransferase family protein</fullName>
    </submittedName>
</protein>
<dbReference type="PANTHER" id="PTHR30244:SF34">
    <property type="entry name" value="DTDP-4-AMINO-4,6-DIDEOXYGALACTOSE TRANSAMINASE"/>
    <property type="match status" value="1"/>
</dbReference>
<dbReference type="Gene3D" id="3.40.640.10">
    <property type="entry name" value="Type I PLP-dependent aspartate aminotransferase-like (Major domain)"/>
    <property type="match status" value="1"/>
</dbReference>
<dbReference type="RefSeq" id="WP_005802127.1">
    <property type="nucleotide sequence ID" value="NZ_JGDM01000084.1"/>
</dbReference>
<dbReference type="GO" id="GO:0000271">
    <property type="term" value="P:polysaccharide biosynthetic process"/>
    <property type="evidence" value="ECO:0007669"/>
    <property type="project" value="TreeGrafter"/>
</dbReference>